<feature type="compositionally biased region" description="Polar residues" evidence="1">
    <location>
        <begin position="1"/>
        <end position="23"/>
    </location>
</feature>
<feature type="region of interest" description="Disordered" evidence="1">
    <location>
        <begin position="1"/>
        <end position="34"/>
    </location>
</feature>
<accession>A0A318HKQ5</accession>
<gene>
    <name evidence="2" type="ORF">C8E89_10368</name>
</gene>
<comment type="caution">
    <text evidence="2">The sequence shown here is derived from an EMBL/GenBank/DDBJ whole genome shotgun (WGS) entry which is preliminary data.</text>
</comment>
<evidence type="ECO:0000313" key="2">
    <source>
        <dbReference type="EMBL" id="PXX10981.1"/>
    </source>
</evidence>
<proteinExistence type="predicted"/>
<dbReference type="Proteomes" id="UP000247781">
    <property type="component" value="Unassembled WGS sequence"/>
</dbReference>
<dbReference type="AlphaFoldDB" id="A0A318HKQ5"/>
<protein>
    <submittedName>
        <fullName evidence="2">Uncharacterized protein</fullName>
    </submittedName>
</protein>
<reference evidence="3" key="1">
    <citation type="submission" date="2018-05" db="EMBL/GenBank/DDBJ databases">
        <authorList>
            <person name="Deangelis K."/>
            <person name="Huntemann M."/>
            <person name="Clum A."/>
            <person name="Pillay M."/>
            <person name="Palaniappan K."/>
            <person name="Varghese N."/>
            <person name="Mikhailova N."/>
            <person name="Stamatis D."/>
            <person name="Reddy T."/>
            <person name="Daum C."/>
            <person name="Shapiro N."/>
            <person name="Ivanova N."/>
            <person name="Kyrpides N."/>
            <person name="Woyke T."/>
        </authorList>
    </citation>
    <scope>NUCLEOTIDE SEQUENCE [LARGE SCALE GENOMIC DNA]</scope>
    <source>
        <strain evidence="3">GAS496</strain>
    </source>
</reference>
<evidence type="ECO:0000256" key="1">
    <source>
        <dbReference type="SAM" id="MobiDB-lite"/>
    </source>
</evidence>
<reference evidence="2 3" key="2">
    <citation type="submission" date="2018-06" db="EMBL/GenBank/DDBJ databases">
        <title>Sequencing of bacterial isolates from soil warming experiment in Harvard Forest, Massachusetts, USA.</title>
        <authorList>
            <person name="Deangelis K.PhD."/>
        </authorList>
    </citation>
    <scope>NUCLEOTIDE SEQUENCE [LARGE SCALE GENOMIC DNA]</scope>
    <source>
        <strain evidence="2 3">GAS496</strain>
    </source>
</reference>
<name>A0A318HKQ5_9MYCO</name>
<sequence length="54" mass="5706">MLRNAGTSEPRSATIRSTPSNVKNVAEDSDAPASDIERVPVVSVVSGVQFRGHI</sequence>
<dbReference type="EMBL" id="QJJU01000003">
    <property type="protein sequence ID" value="PXX10981.1"/>
    <property type="molecule type" value="Genomic_DNA"/>
</dbReference>
<evidence type="ECO:0000313" key="3">
    <source>
        <dbReference type="Proteomes" id="UP000247781"/>
    </source>
</evidence>
<organism evidence="2 3">
    <name type="scientific">Mycolicibacterium moriokaense</name>
    <dbReference type="NCBI Taxonomy" id="39691"/>
    <lineage>
        <taxon>Bacteria</taxon>
        <taxon>Bacillati</taxon>
        <taxon>Actinomycetota</taxon>
        <taxon>Actinomycetes</taxon>
        <taxon>Mycobacteriales</taxon>
        <taxon>Mycobacteriaceae</taxon>
        <taxon>Mycolicibacterium</taxon>
    </lineage>
</organism>
<keyword evidence="3" id="KW-1185">Reference proteome</keyword>